<protein>
    <submittedName>
        <fullName evidence="1">Uncharacterized protein</fullName>
    </submittedName>
</protein>
<name>A0AAD6LHC6_9ROSI</name>
<accession>A0AAD6LHC6</accession>
<dbReference type="AlphaFoldDB" id="A0AAD6LHC6"/>
<sequence length="44" mass="5320">MDEKESLLRIKNRSESLRNCVFCKMPGNLLMEQRDSWSLVCFRR</sequence>
<keyword evidence="2" id="KW-1185">Reference proteome</keyword>
<evidence type="ECO:0000313" key="2">
    <source>
        <dbReference type="Proteomes" id="UP001164929"/>
    </source>
</evidence>
<evidence type="ECO:0000313" key="1">
    <source>
        <dbReference type="EMBL" id="KAJ6960605.1"/>
    </source>
</evidence>
<proteinExistence type="predicted"/>
<comment type="caution">
    <text evidence="1">The sequence shown here is derived from an EMBL/GenBank/DDBJ whole genome shotgun (WGS) entry which is preliminary data.</text>
</comment>
<dbReference type="EMBL" id="JAQIZT010000017">
    <property type="protein sequence ID" value="KAJ6960605.1"/>
    <property type="molecule type" value="Genomic_DNA"/>
</dbReference>
<organism evidence="1 2">
    <name type="scientific">Populus alba x Populus x berolinensis</name>
    <dbReference type="NCBI Taxonomy" id="444605"/>
    <lineage>
        <taxon>Eukaryota</taxon>
        <taxon>Viridiplantae</taxon>
        <taxon>Streptophyta</taxon>
        <taxon>Embryophyta</taxon>
        <taxon>Tracheophyta</taxon>
        <taxon>Spermatophyta</taxon>
        <taxon>Magnoliopsida</taxon>
        <taxon>eudicotyledons</taxon>
        <taxon>Gunneridae</taxon>
        <taxon>Pentapetalae</taxon>
        <taxon>rosids</taxon>
        <taxon>fabids</taxon>
        <taxon>Malpighiales</taxon>
        <taxon>Salicaceae</taxon>
        <taxon>Saliceae</taxon>
        <taxon>Populus</taxon>
    </lineage>
</organism>
<gene>
    <name evidence="1" type="ORF">NC653_038586</name>
</gene>
<dbReference type="Proteomes" id="UP001164929">
    <property type="component" value="Chromosome 17"/>
</dbReference>
<reference evidence="1" key="1">
    <citation type="journal article" date="2023" name="Mol. Ecol. Resour.">
        <title>Chromosome-level genome assembly of a triploid poplar Populus alba 'Berolinensis'.</title>
        <authorList>
            <person name="Chen S."/>
            <person name="Yu Y."/>
            <person name="Wang X."/>
            <person name="Wang S."/>
            <person name="Zhang T."/>
            <person name="Zhou Y."/>
            <person name="He R."/>
            <person name="Meng N."/>
            <person name="Wang Y."/>
            <person name="Liu W."/>
            <person name="Liu Z."/>
            <person name="Liu J."/>
            <person name="Guo Q."/>
            <person name="Huang H."/>
            <person name="Sederoff R.R."/>
            <person name="Wang G."/>
            <person name="Qu G."/>
            <person name="Chen S."/>
        </authorList>
    </citation>
    <scope>NUCLEOTIDE SEQUENCE</scope>
    <source>
        <strain evidence="1">SC-2020</strain>
    </source>
</reference>